<feature type="domain" description="Type VI lipase adapter protein Tla3 C-terminal" evidence="4">
    <location>
        <begin position="418"/>
        <end position="558"/>
    </location>
</feature>
<dbReference type="AlphaFoldDB" id="A0A7Z2VUH2"/>
<keyword evidence="2" id="KW-0472">Membrane</keyword>
<dbReference type="InterPro" id="IPR048303">
    <property type="entry name" value="Tla3_C"/>
</dbReference>
<organism evidence="5 6">
    <name type="scientific">Massilia forsythiae</name>
    <dbReference type="NCBI Taxonomy" id="2728020"/>
    <lineage>
        <taxon>Bacteria</taxon>
        <taxon>Pseudomonadati</taxon>
        <taxon>Pseudomonadota</taxon>
        <taxon>Betaproteobacteria</taxon>
        <taxon>Burkholderiales</taxon>
        <taxon>Oxalobacteraceae</taxon>
        <taxon>Telluria group</taxon>
        <taxon>Massilia</taxon>
    </lineage>
</organism>
<dbReference type="KEGG" id="mfy:HH212_03385"/>
<evidence type="ECO:0000259" key="4">
    <source>
        <dbReference type="Pfam" id="PF20995"/>
    </source>
</evidence>
<dbReference type="InterPro" id="IPR021531">
    <property type="entry name" value="Tla3_N"/>
</dbReference>
<sequence>MSAPTFVEDKVAVKQPKAWRYVAGAVASFPIVLLLWLMFDFQVLHPELSNADMETTMDKIRWFGVPLIAVALLFGTGWLVAAFRANARSQEWEQKTRHLKDQETAAHMEKVRREYVLEVIGMGVTVEKYRQGRLWDILQQGTPYTSIREKDPNKYEWTSDDKIGVSGGRALDALENGVEPSPMFWGVPTFYAGSAILDPAEEPSEIRPMAGMGASAENTGMAWHLFVTGPWQLGERPDQLLEQVFAFFDAHPDLPYAVLMADDSSVARHISRAPGSPPIITDGYFIPEMPDSTAVFVLARRERIEPLRPYIWNDPDNDYLQENLRRMYYALKDTVPTPEKLANNDVFNRSRPPTVAEWLTAAAAFAKRPVFDKKEADISLAAFRRWLNDPPKDWKPTPWFPVPWNRNQMQAFDNLPSLGYIHRPVFVKFEDGHGRPVKRRADRQKILESGWQQALQTLPAGERAKGPARIVGAFGKQVEQQLAFEGTLYSYAAQGGPEIDTGKTAQFINTDHRIGNAGASTFFMQMALGVMGSYIEGGTSAAVNLRDPAGASIVFISPPTEESRKKQGRRDVFKHKVTPAIDPENYKPPTVGEVLHTGAVPAESQKSASQH</sequence>
<keyword evidence="2" id="KW-0812">Transmembrane</keyword>
<proteinExistence type="predicted"/>
<feature type="transmembrane region" description="Helical" evidence="2">
    <location>
        <begin position="60"/>
        <end position="81"/>
    </location>
</feature>
<feature type="domain" description="Type VI lipase adapter protein Tla3 N-terminal" evidence="3">
    <location>
        <begin position="115"/>
        <end position="275"/>
    </location>
</feature>
<name>A0A7Z2VUH2_9BURK</name>
<dbReference type="Pfam" id="PF20995">
    <property type="entry name" value="Tla3_C"/>
    <property type="match status" value="1"/>
</dbReference>
<dbReference type="Proteomes" id="UP000502415">
    <property type="component" value="Chromosome"/>
</dbReference>
<evidence type="ECO:0000256" key="1">
    <source>
        <dbReference type="SAM" id="MobiDB-lite"/>
    </source>
</evidence>
<feature type="transmembrane region" description="Helical" evidence="2">
    <location>
        <begin position="18"/>
        <end position="39"/>
    </location>
</feature>
<gene>
    <name evidence="5" type="ORF">HH212_03385</name>
</gene>
<evidence type="ECO:0000256" key="2">
    <source>
        <dbReference type="SAM" id="Phobius"/>
    </source>
</evidence>
<feature type="region of interest" description="Disordered" evidence="1">
    <location>
        <begin position="559"/>
        <end position="592"/>
    </location>
</feature>
<evidence type="ECO:0000313" key="6">
    <source>
        <dbReference type="Proteomes" id="UP000502415"/>
    </source>
</evidence>
<reference evidence="5 6" key="1">
    <citation type="submission" date="2020-04" db="EMBL/GenBank/DDBJ databases">
        <title>Genome sequencing of novel species.</title>
        <authorList>
            <person name="Heo J."/>
            <person name="Kim S.-J."/>
            <person name="Kim J.-S."/>
            <person name="Hong S.-B."/>
            <person name="Kwon S.-W."/>
        </authorList>
    </citation>
    <scope>NUCLEOTIDE SEQUENCE [LARGE SCALE GENOMIC DNA]</scope>
    <source>
        <strain evidence="5 6">GN2-R2</strain>
    </source>
</reference>
<keyword evidence="2" id="KW-1133">Transmembrane helix</keyword>
<evidence type="ECO:0000313" key="5">
    <source>
        <dbReference type="EMBL" id="QJD99196.1"/>
    </source>
</evidence>
<feature type="compositionally biased region" description="Basic and acidic residues" evidence="1">
    <location>
        <begin position="561"/>
        <end position="571"/>
    </location>
</feature>
<accession>A0A7Z2VUH2</accession>
<dbReference type="RefSeq" id="WP_169434093.1">
    <property type="nucleotide sequence ID" value="NZ_CP051685.1"/>
</dbReference>
<keyword evidence="6" id="KW-1185">Reference proteome</keyword>
<dbReference type="EMBL" id="CP051685">
    <property type="protein sequence ID" value="QJD99196.1"/>
    <property type="molecule type" value="Genomic_DNA"/>
</dbReference>
<protein>
    <submittedName>
        <fullName evidence="5">DUF2875 family protein</fullName>
    </submittedName>
</protein>
<dbReference type="Pfam" id="PF11394">
    <property type="entry name" value="Tla3_N"/>
    <property type="match status" value="1"/>
</dbReference>
<evidence type="ECO:0000259" key="3">
    <source>
        <dbReference type="Pfam" id="PF11394"/>
    </source>
</evidence>